<evidence type="ECO:0000313" key="3">
    <source>
        <dbReference type="Proteomes" id="UP000824112"/>
    </source>
</evidence>
<dbReference type="InterPro" id="IPR013780">
    <property type="entry name" value="Glyco_hydro_b"/>
</dbReference>
<name>A0A9D1M7A1_9BACT</name>
<dbReference type="AlphaFoldDB" id="A0A9D1M7A1"/>
<organism evidence="2 3">
    <name type="scientific">Candidatus Gallibacteroides avistercoris</name>
    <dbReference type="NCBI Taxonomy" id="2840833"/>
    <lineage>
        <taxon>Bacteria</taxon>
        <taxon>Pseudomonadati</taxon>
        <taxon>Bacteroidota</taxon>
        <taxon>Bacteroidia</taxon>
        <taxon>Bacteroidales</taxon>
        <taxon>Bacteroidaceae</taxon>
        <taxon>Bacteroidaceae incertae sedis</taxon>
        <taxon>Candidatus Gallibacteroides</taxon>
    </lineage>
</organism>
<dbReference type="EMBL" id="DVNA01000078">
    <property type="protein sequence ID" value="HIU54843.1"/>
    <property type="molecule type" value="Genomic_DNA"/>
</dbReference>
<evidence type="ECO:0000313" key="2">
    <source>
        <dbReference type="EMBL" id="HIU54843.1"/>
    </source>
</evidence>
<accession>A0A9D1M7A1</accession>
<dbReference type="SUPFAM" id="SSF51011">
    <property type="entry name" value="Glycosyl hydrolase domain"/>
    <property type="match status" value="1"/>
</dbReference>
<evidence type="ECO:0000259" key="1">
    <source>
        <dbReference type="SMART" id="SM00642"/>
    </source>
</evidence>
<dbReference type="GO" id="GO:0009313">
    <property type="term" value="P:oligosaccharide catabolic process"/>
    <property type="evidence" value="ECO:0007669"/>
    <property type="project" value="TreeGrafter"/>
</dbReference>
<dbReference type="Gene3D" id="3.20.20.80">
    <property type="entry name" value="Glycosidases"/>
    <property type="match status" value="2"/>
</dbReference>
<dbReference type="InterPro" id="IPR006047">
    <property type="entry name" value="GH13_cat_dom"/>
</dbReference>
<dbReference type="Proteomes" id="UP000824112">
    <property type="component" value="Unassembled WGS sequence"/>
</dbReference>
<dbReference type="SUPFAM" id="SSF51445">
    <property type="entry name" value="(Trans)glycosidases"/>
    <property type="match status" value="1"/>
</dbReference>
<dbReference type="Pfam" id="PF00128">
    <property type="entry name" value="Alpha-amylase"/>
    <property type="match status" value="1"/>
</dbReference>
<dbReference type="InterPro" id="IPR017853">
    <property type="entry name" value="GH"/>
</dbReference>
<reference evidence="2" key="2">
    <citation type="journal article" date="2021" name="PeerJ">
        <title>Extensive microbial diversity within the chicken gut microbiome revealed by metagenomics and culture.</title>
        <authorList>
            <person name="Gilroy R."/>
            <person name="Ravi A."/>
            <person name="Getino M."/>
            <person name="Pursley I."/>
            <person name="Horton D.L."/>
            <person name="Alikhan N.F."/>
            <person name="Baker D."/>
            <person name="Gharbi K."/>
            <person name="Hall N."/>
            <person name="Watson M."/>
            <person name="Adriaenssens E.M."/>
            <person name="Foster-Nyarko E."/>
            <person name="Jarju S."/>
            <person name="Secka A."/>
            <person name="Antonio M."/>
            <person name="Oren A."/>
            <person name="Chaudhuri R.R."/>
            <person name="La Ragione R."/>
            <person name="Hildebrand F."/>
            <person name="Pallen M.J."/>
        </authorList>
    </citation>
    <scope>NUCLEOTIDE SEQUENCE</scope>
    <source>
        <strain evidence="2">CHK158-818</strain>
    </source>
</reference>
<dbReference type="CDD" id="cd11349">
    <property type="entry name" value="AmyAc_3"/>
    <property type="match status" value="1"/>
</dbReference>
<dbReference type="PANTHER" id="PTHR10357:SF205">
    <property type="entry name" value="O-GLYCOSYL HYDROLASE FAMILY 13"/>
    <property type="match status" value="1"/>
</dbReference>
<protein>
    <submittedName>
        <fullName evidence="2">Alpha-amylase family protein</fullName>
    </submittedName>
</protein>
<proteinExistence type="predicted"/>
<dbReference type="GO" id="GO:0004556">
    <property type="term" value="F:alpha-amylase activity"/>
    <property type="evidence" value="ECO:0007669"/>
    <property type="project" value="TreeGrafter"/>
</dbReference>
<gene>
    <name evidence="2" type="ORF">IAB03_03430</name>
</gene>
<dbReference type="SMART" id="SM00642">
    <property type="entry name" value="Aamy"/>
    <property type="match status" value="1"/>
</dbReference>
<dbReference type="Gene3D" id="2.60.40.1180">
    <property type="entry name" value="Golgi alpha-mannosidase II"/>
    <property type="match status" value="1"/>
</dbReference>
<comment type="caution">
    <text evidence="2">The sequence shown here is derived from an EMBL/GenBank/DDBJ whole genome shotgun (WGS) entry which is preliminary data.</text>
</comment>
<sequence>MNQKIIIYQVFTRLFGNMNNCCKPNGTLQENGCGKFSDFTPKALHEIHTLGCTHIWYTGIIEHATQTDYTQYGIRKDNPYIVKGKAGSPYAIKDYYDVDPDLAEIPQNRMKEFEALVTRTHEAGLKMIIDFVPNHVARQYHSDKKPAGTKDLGEDDNTETHFSPNNNFYYIPRQEFCGQFPLGEGAEKYHEYPAKATGNDCFGAYPGINDWYETVKLNYGIDYLNNRQTHFDPIPNTWIKMRDILLFWASKQIDGFRCDMAEMVPVAFWGWVIPQIKDKFPHIDFIAEVYNPYEYRNYLFNGKFDYLYDKVGLYDLLREVVGGYRPASQITACWQSLDDIKGHMLNFLENHDEQRIASEYFAGDPQKAIPALVVSAMMNTNPFMLYFGQELGEAGMDCEGFSGKDGRTTIFDYWSINTVRNWVNEKKFNTARLSSQQKELRTLYKKILTCCNREKAIREGTFFDLMYVNLDNPQFNAYKQYCFFRKYQNEFILIAVNFDDRDTTVSIKIPQHAFDVAEIPETTEKLLFKELLTLEEKEAPLNPQNRFDTPIKAHSAVIWKTKIHTTDTKTKKKQESRRKYK</sequence>
<feature type="domain" description="Glycosyl hydrolase family 13 catalytic" evidence="1">
    <location>
        <begin position="9"/>
        <end position="420"/>
    </location>
</feature>
<dbReference type="PANTHER" id="PTHR10357">
    <property type="entry name" value="ALPHA-AMYLASE FAMILY MEMBER"/>
    <property type="match status" value="1"/>
</dbReference>
<reference evidence="2" key="1">
    <citation type="submission" date="2020-10" db="EMBL/GenBank/DDBJ databases">
        <authorList>
            <person name="Gilroy R."/>
        </authorList>
    </citation>
    <scope>NUCLEOTIDE SEQUENCE</scope>
    <source>
        <strain evidence="2">CHK158-818</strain>
    </source>
</reference>